<gene>
    <name evidence="1" type="ORF">NQ176_g1533</name>
</gene>
<organism evidence="1 2">
    <name type="scientific">Zarea fungicola</name>
    <dbReference type="NCBI Taxonomy" id="93591"/>
    <lineage>
        <taxon>Eukaryota</taxon>
        <taxon>Fungi</taxon>
        <taxon>Dikarya</taxon>
        <taxon>Ascomycota</taxon>
        <taxon>Pezizomycotina</taxon>
        <taxon>Sordariomycetes</taxon>
        <taxon>Hypocreomycetidae</taxon>
        <taxon>Hypocreales</taxon>
        <taxon>Cordycipitaceae</taxon>
        <taxon>Zarea</taxon>
    </lineage>
</organism>
<protein>
    <submittedName>
        <fullName evidence="1">Uncharacterized protein</fullName>
    </submittedName>
</protein>
<dbReference type="EMBL" id="JANJQO010000088">
    <property type="protein sequence ID" value="KAJ2982219.1"/>
    <property type="molecule type" value="Genomic_DNA"/>
</dbReference>
<dbReference type="Proteomes" id="UP001143910">
    <property type="component" value="Unassembled WGS sequence"/>
</dbReference>
<sequence>MPSLLLSTPFYLGHIVIVCFTLIAARILTRRFVQLPLPPGPSALPLLGNILQLPKQQPWRQYEHWRQKYGPIYRLVAGKDTIVVLGNWEVAHELLNKRSRIYSSRPRCPMAFELLYKGMHTLLRPLGDKFAQHKRAAAPVVGLAAAKLYIPLQQMESLDTLRHLIEHCTARDSSPNSVNAKGGCFSDYHAMSHAIHRYAASVMFSLTYGFRIRTGTEEEMEAAYVIQHNFVEAMKPGFWPCDIVPALNHLPRWLAPWKQTAAKWFEYEKAHHLRNLARAKASTGWNWAKALLSRKHVHQFDEVELAYDIGILNDAGLDTTGQTIEMFVMIAVAFPQQVEKAQEELDRVVGRSRLPMYSDKASLPFVCAFIEESTRWRPLTMAGVPHATVQEDVYQGYRIPKGSIVIPNVWSIHMDASIYGDPERFRPERWLDKPELPNASFGFGRRVCVGEAIARQSLFITISRLLWSFQFDKCVDDNGCTMQVDTMNLTDYFVVRPKAFPFRLNPRFDEVSVVIEQAWSEEDSDVGSLLAIIGQGFNRVNTNPE</sequence>
<reference evidence="1" key="1">
    <citation type="submission" date="2022-08" db="EMBL/GenBank/DDBJ databases">
        <title>Genome Sequence of Lecanicillium fungicola.</title>
        <authorList>
            <person name="Buettner E."/>
        </authorList>
    </citation>
    <scope>NUCLEOTIDE SEQUENCE</scope>
    <source>
        <strain evidence="1">Babe33</strain>
    </source>
</reference>
<evidence type="ECO:0000313" key="2">
    <source>
        <dbReference type="Proteomes" id="UP001143910"/>
    </source>
</evidence>
<accession>A0ACC1NTH3</accession>
<comment type="caution">
    <text evidence="1">The sequence shown here is derived from an EMBL/GenBank/DDBJ whole genome shotgun (WGS) entry which is preliminary data.</text>
</comment>
<evidence type="ECO:0000313" key="1">
    <source>
        <dbReference type="EMBL" id="KAJ2982219.1"/>
    </source>
</evidence>
<proteinExistence type="predicted"/>
<name>A0ACC1NTH3_9HYPO</name>
<keyword evidence="2" id="KW-1185">Reference proteome</keyword>